<dbReference type="GO" id="GO:0006629">
    <property type="term" value="P:lipid metabolic process"/>
    <property type="evidence" value="ECO:0007669"/>
    <property type="project" value="UniProtKB-KW"/>
</dbReference>
<gene>
    <name evidence="14" type="ORF">IFO71_13305</name>
</gene>
<accession>A0AAW3ZMF5</accession>
<dbReference type="InterPro" id="IPR012171">
    <property type="entry name" value="Fatty_acid_desaturase"/>
</dbReference>
<dbReference type="Proteomes" id="UP000613768">
    <property type="component" value="Unassembled WGS sequence"/>
</dbReference>
<keyword evidence="4" id="KW-0349">Heme</keyword>
<evidence type="ECO:0000256" key="8">
    <source>
        <dbReference type="ARBA" id="ARBA00023002"/>
    </source>
</evidence>
<dbReference type="GO" id="GO:0016020">
    <property type="term" value="C:membrane"/>
    <property type="evidence" value="ECO:0007669"/>
    <property type="project" value="UniProtKB-SubCell"/>
</dbReference>
<feature type="transmembrane region" description="Helical" evidence="12">
    <location>
        <begin position="168"/>
        <end position="186"/>
    </location>
</feature>
<evidence type="ECO:0000256" key="12">
    <source>
        <dbReference type="SAM" id="Phobius"/>
    </source>
</evidence>
<dbReference type="AlphaFoldDB" id="A0AAW3ZMF5"/>
<evidence type="ECO:0000256" key="1">
    <source>
        <dbReference type="ARBA" id="ARBA00004141"/>
    </source>
</evidence>
<comment type="similarity">
    <text evidence="3">Belongs to the fatty acid desaturase type 1 family.</text>
</comment>
<name>A0AAW3ZMF5_9GAMM</name>
<keyword evidence="15" id="KW-1185">Reference proteome</keyword>
<organism evidence="14 15">
    <name type="scientific">Pseudomarimonas arenosa</name>
    <dbReference type="NCBI Taxonomy" id="2774145"/>
    <lineage>
        <taxon>Bacteria</taxon>
        <taxon>Pseudomonadati</taxon>
        <taxon>Pseudomonadota</taxon>
        <taxon>Gammaproteobacteria</taxon>
        <taxon>Lysobacterales</taxon>
        <taxon>Lysobacteraceae</taxon>
        <taxon>Pseudomarimonas</taxon>
    </lineage>
</organism>
<evidence type="ECO:0000256" key="4">
    <source>
        <dbReference type="ARBA" id="ARBA00022617"/>
    </source>
</evidence>
<keyword evidence="10" id="KW-0443">Lipid metabolism</keyword>
<evidence type="ECO:0000256" key="10">
    <source>
        <dbReference type="ARBA" id="ARBA00023098"/>
    </source>
</evidence>
<dbReference type="EMBL" id="JACYTR010000029">
    <property type="protein sequence ID" value="MBD8526714.1"/>
    <property type="molecule type" value="Genomic_DNA"/>
</dbReference>
<keyword evidence="7 12" id="KW-1133">Transmembrane helix</keyword>
<keyword evidence="6" id="KW-0479">Metal-binding</keyword>
<keyword evidence="8" id="KW-0560">Oxidoreductase</keyword>
<sequence>MPSKQVWRHAATAPPSDLPAIDQAAFRAEIDALRAELNANLGPADLVHLRKMQRWGRLCSLFGYATAWIMINPISAILIGLGQSARWTMIAHHVLHRGYDRVPGTPRALTSKGFAQGWRRFLDWPEWIHPQAWNYEHNRLHHFHTGELHDPDLVEHHSWLLRLPVLPMPLKALLIAVLMSTWKWLYYAPNTYWAWRQGLANKRQAQLNAAEVAEEDVSNAWRLLYPGERLLLPLTPRALAYWLRCFLPYIAFRFVLIPALFLPLGHAAFWAVLINSLLAEILSNLHTFLVIVPNHAGDDVYRYDAPIRNRSEFYLRQVLGSVNYPGGRDLSDFLHGYLNYQIEHHLWPDLPMLKYRQAAPRVKAICQRHGVPYVEETVFRRFGKLWGILTGTASMRRAAPVQ</sequence>
<evidence type="ECO:0000313" key="14">
    <source>
        <dbReference type="EMBL" id="MBD8526714.1"/>
    </source>
</evidence>
<evidence type="ECO:0000256" key="3">
    <source>
        <dbReference type="ARBA" id="ARBA00009295"/>
    </source>
</evidence>
<comment type="pathway">
    <text evidence="2">Lipid metabolism.</text>
</comment>
<comment type="caution">
    <text evidence="14">The sequence shown here is derived from an EMBL/GenBank/DDBJ whole genome shotgun (WGS) entry which is preliminary data.</text>
</comment>
<dbReference type="PANTHER" id="PTHR19353">
    <property type="entry name" value="FATTY ACID DESATURASE 2"/>
    <property type="match status" value="1"/>
</dbReference>
<feature type="transmembrane region" description="Helical" evidence="12">
    <location>
        <begin position="58"/>
        <end position="79"/>
    </location>
</feature>
<dbReference type="GO" id="GO:0046872">
    <property type="term" value="F:metal ion binding"/>
    <property type="evidence" value="ECO:0007669"/>
    <property type="project" value="UniProtKB-KW"/>
</dbReference>
<evidence type="ECO:0000313" key="15">
    <source>
        <dbReference type="Proteomes" id="UP000613768"/>
    </source>
</evidence>
<protein>
    <submittedName>
        <fullName evidence="14">Fatty acid desaturase</fullName>
    </submittedName>
</protein>
<feature type="domain" description="Fatty acid desaturase" evidence="13">
    <location>
        <begin position="70"/>
        <end position="375"/>
    </location>
</feature>
<keyword evidence="9" id="KW-0408">Iron</keyword>
<dbReference type="PANTHER" id="PTHR19353:SF30">
    <property type="entry name" value="DELTA 8-(E)-SPHINGOLIPID DESATURASE"/>
    <property type="match status" value="1"/>
</dbReference>
<dbReference type="InterPro" id="IPR005804">
    <property type="entry name" value="FA_desaturase_dom"/>
</dbReference>
<evidence type="ECO:0000256" key="2">
    <source>
        <dbReference type="ARBA" id="ARBA00005189"/>
    </source>
</evidence>
<dbReference type="GO" id="GO:0016717">
    <property type="term" value="F:oxidoreductase activity, acting on paired donors, with oxidation of a pair of donors resulting in the reduction of molecular oxygen to two molecules of water"/>
    <property type="evidence" value="ECO:0007669"/>
    <property type="project" value="TreeGrafter"/>
</dbReference>
<evidence type="ECO:0000256" key="11">
    <source>
        <dbReference type="ARBA" id="ARBA00023136"/>
    </source>
</evidence>
<comment type="subcellular location">
    <subcellularLocation>
        <location evidence="1">Membrane</location>
        <topology evidence="1">Multi-pass membrane protein</topology>
    </subcellularLocation>
</comment>
<keyword evidence="11 12" id="KW-0472">Membrane</keyword>
<evidence type="ECO:0000259" key="13">
    <source>
        <dbReference type="Pfam" id="PF00487"/>
    </source>
</evidence>
<evidence type="ECO:0000256" key="5">
    <source>
        <dbReference type="ARBA" id="ARBA00022692"/>
    </source>
</evidence>
<dbReference type="Pfam" id="PF00487">
    <property type="entry name" value="FA_desaturase"/>
    <property type="match status" value="1"/>
</dbReference>
<proteinExistence type="inferred from homology"/>
<dbReference type="RefSeq" id="WP_192030134.1">
    <property type="nucleotide sequence ID" value="NZ_JACYTR010000029.1"/>
</dbReference>
<evidence type="ECO:0000256" key="7">
    <source>
        <dbReference type="ARBA" id="ARBA00022989"/>
    </source>
</evidence>
<reference evidence="14 15" key="1">
    <citation type="submission" date="2020-09" db="EMBL/GenBank/DDBJ databases">
        <title>Pseudoxanthomonas sp. CAU 1598 isolated from sand of Yaerae Beach.</title>
        <authorList>
            <person name="Kim W."/>
        </authorList>
    </citation>
    <scope>NUCLEOTIDE SEQUENCE [LARGE SCALE GENOMIC DNA]</scope>
    <source>
        <strain evidence="14 15">CAU 1598</strain>
    </source>
</reference>
<feature type="transmembrane region" description="Helical" evidence="12">
    <location>
        <begin position="239"/>
        <end position="261"/>
    </location>
</feature>
<keyword evidence="5 12" id="KW-0812">Transmembrane</keyword>
<evidence type="ECO:0000256" key="6">
    <source>
        <dbReference type="ARBA" id="ARBA00022723"/>
    </source>
</evidence>
<evidence type="ECO:0000256" key="9">
    <source>
        <dbReference type="ARBA" id="ARBA00023004"/>
    </source>
</evidence>